<reference evidence="2" key="1">
    <citation type="journal article" date="2019" name="Int. J. Syst. Evol. Microbiol.">
        <title>The Global Catalogue of Microorganisms (GCM) 10K type strain sequencing project: providing services to taxonomists for standard genome sequencing and annotation.</title>
        <authorList>
            <consortium name="The Broad Institute Genomics Platform"/>
            <consortium name="The Broad Institute Genome Sequencing Center for Infectious Disease"/>
            <person name="Wu L."/>
            <person name="Ma J."/>
        </authorList>
    </citation>
    <scope>NUCLEOTIDE SEQUENCE [LARGE SCALE GENOMIC DNA]</scope>
    <source>
        <strain evidence="2">JCM 16374</strain>
    </source>
</reference>
<name>A0ABP6FHI1_9ACTN</name>
<accession>A0ABP6FHI1</accession>
<dbReference type="Proteomes" id="UP001500994">
    <property type="component" value="Unassembled WGS sequence"/>
</dbReference>
<comment type="caution">
    <text evidence="1">The sequence shown here is derived from an EMBL/GenBank/DDBJ whole genome shotgun (WGS) entry which is preliminary data.</text>
</comment>
<sequence>MRTTVASLVPVRSARPVTVRAAQPAGSLATVSATRCMERVIVGARVRTLAARAAGAGGAGAGRLKVSFTPLLMSERYFQREGASIPSVMPVDGPWTALRLPVDNFGRSAASRENEVMELEQALHAARALVLADLMADDVADAEIVSLVEDAVTHRRWWVEQWPDGAAFVAGLIAQDVQDALLERYGRWPLCPVCTETGDPHALDVEPELGPDPHWVCPKTAVAVAPVGRLRGPAEG</sequence>
<evidence type="ECO:0000313" key="2">
    <source>
        <dbReference type="Proteomes" id="UP001500994"/>
    </source>
</evidence>
<evidence type="ECO:0000313" key="1">
    <source>
        <dbReference type="EMBL" id="GAA2691787.1"/>
    </source>
</evidence>
<keyword evidence="2" id="KW-1185">Reference proteome</keyword>
<gene>
    <name evidence="1" type="ORF">GCM10009864_77810</name>
</gene>
<organism evidence="1 2">
    <name type="scientific">Streptomyces lunalinharesii</name>
    <dbReference type="NCBI Taxonomy" id="333384"/>
    <lineage>
        <taxon>Bacteria</taxon>
        <taxon>Bacillati</taxon>
        <taxon>Actinomycetota</taxon>
        <taxon>Actinomycetes</taxon>
        <taxon>Kitasatosporales</taxon>
        <taxon>Streptomycetaceae</taxon>
        <taxon>Streptomyces</taxon>
    </lineage>
</organism>
<protein>
    <recommendedName>
        <fullName evidence="3">DksA C4-type domain-containing protein</fullName>
    </recommendedName>
</protein>
<dbReference type="EMBL" id="BAAARK010000057">
    <property type="protein sequence ID" value="GAA2691787.1"/>
    <property type="molecule type" value="Genomic_DNA"/>
</dbReference>
<evidence type="ECO:0008006" key="3">
    <source>
        <dbReference type="Google" id="ProtNLM"/>
    </source>
</evidence>
<proteinExistence type="predicted"/>